<sequence length="166" mass="18332">MANQAALPPNLVNRTTTMVLPTIPPLGTLVVSMPAEILRLVVQPHQQRQERELLSTPQPWTPPQSPQEIFPRGLLDMAPRRSLMAMMRVVISPLQPLAIGHSTAASSPALRRQRTRVALNPKGAPEVDLGTVSSRGTATASDRWRLQWCLYLTLSFGLFRFCSSCV</sequence>
<proteinExistence type="predicted"/>
<evidence type="ECO:0000313" key="1">
    <source>
        <dbReference type="WBParaSite" id="MCU_003648-RA"/>
    </source>
</evidence>
<accession>A0A5K3EYU3</accession>
<dbReference type="AlphaFoldDB" id="A0A5K3EYU3"/>
<name>A0A5K3EYU3_MESCO</name>
<protein>
    <submittedName>
        <fullName evidence="1">RNA-binding protein FUS</fullName>
    </submittedName>
</protein>
<dbReference type="WBParaSite" id="MCU_003648-RA">
    <property type="protein sequence ID" value="MCU_003648-RA"/>
    <property type="gene ID" value="MCU_003648"/>
</dbReference>
<reference evidence="1" key="1">
    <citation type="submission" date="2019-11" db="UniProtKB">
        <authorList>
            <consortium name="WormBaseParasite"/>
        </authorList>
    </citation>
    <scope>IDENTIFICATION</scope>
</reference>
<organism evidence="1">
    <name type="scientific">Mesocestoides corti</name>
    <name type="common">Flatworm</name>
    <dbReference type="NCBI Taxonomy" id="53468"/>
    <lineage>
        <taxon>Eukaryota</taxon>
        <taxon>Metazoa</taxon>
        <taxon>Spiralia</taxon>
        <taxon>Lophotrochozoa</taxon>
        <taxon>Platyhelminthes</taxon>
        <taxon>Cestoda</taxon>
        <taxon>Eucestoda</taxon>
        <taxon>Cyclophyllidea</taxon>
        <taxon>Mesocestoididae</taxon>
        <taxon>Mesocestoides</taxon>
    </lineage>
</organism>